<dbReference type="NCBIfam" id="NF002647">
    <property type="entry name" value="PRK02318.1-3"/>
    <property type="match status" value="1"/>
</dbReference>
<dbReference type="SUPFAM" id="SSF48179">
    <property type="entry name" value="6-phosphogluconate dehydrogenase C-terminal domain-like"/>
    <property type="match status" value="1"/>
</dbReference>
<dbReference type="PANTHER" id="PTHR30524:SF0">
    <property type="entry name" value="ALTRONATE OXIDOREDUCTASE-RELATED"/>
    <property type="match status" value="1"/>
</dbReference>
<evidence type="ECO:0000256" key="3">
    <source>
        <dbReference type="ARBA" id="ARBA00016219"/>
    </source>
</evidence>
<dbReference type="Proteomes" id="UP000287239">
    <property type="component" value="Unassembled WGS sequence"/>
</dbReference>
<proteinExistence type="inferred from homology"/>
<comment type="catalytic activity">
    <reaction evidence="6 7">
        <text>D-mannitol 1-phosphate + NAD(+) = beta-D-fructose 6-phosphate + NADH + H(+)</text>
        <dbReference type="Rhea" id="RHEA:19661"/>
        <dbReference type="ChEBI" id="CHEBI:15378"/>
        <dbReference type="ChEBI" id="CHEBI:57540"/>
        <dbReference type="ChEBI" id="CHEBI:57634"/>
        <dbReference type="ChEBI" id="CHEBI:57945"/>
        <dbReference type="ChEBI" id="CHEBI:61381"/>
        <dbReference type="EC" id="1.1.1.17"/>
    </reaction>
</comment>
<dbReference type="InterPro" id="IPR013328">
    <property type="entry name" value="6PGD_dom2"/>
</dbReference>
<dbReference type="GO" id="GO:0019592">
    <property type="term" value="P:mannitol catabolic process"/>
    <property type="evidence" value="ECO:0007669"/>
    <property type="project" value="TreeGrafter"/>
</dbReference>
<dbReference type="GeneID" id="98567079"/>
<evidence type="ECO:0000256" key="1">
    <source>
        <dbReference type="ARBA" id="ARBA00006541"/>
    </source>
</evidence>
<dbReference type="InterPro" id="IPR023027">
    <property type="entry name" value="Mannitol_DH_CS"/>
</dbReference>
<dbReference type="OrthoDB" id="271711at2"/>
<comment type="similarity">
    <text evidence="1 7">Belongs to the mannitol dehydrogenase family.</text>
</comment>
<protein>
    <recommendedName>
        <fullName evidence="3 7">Mannitol-1-phosphate 5-dehydrogenase</fullName>
        <ecNumber evidence="2 7">1.1.1.17</ecNumber>
    </recommendedName>
</protein>
<evidence type="ECO:0000256" key="6">
    <source>
        <dbReference type="ARBA" id="ARBA00048615"/>
    </source>
</evidence>
<dbReference type="AlphaFoldDB" id="A0A429ZV50"/>
<evidence type="ECO:0000256" key="4">
    <source>
        <dbReference type="ARBA" id="ARBA00023002"/>
    </source>
</evidence>
<feature type="domain" description="Mannitol dehydrogenase C-terminal" evidence="9">
    <location>
        <begin position="206"/>
        <end position="381"/>
    </location>
</feature>
<evidence type="ECO:0000313" key="11">
    <source>
        <dbReference type="Proteomes" id="UP000287239"/>
    </source>
</evidence>
<dbReference type="NCBIfam" id="NF002646">
    <property type="entry name" value="PRK02318.1-2"/>
    <property type="match status" value="1"/>
</dbReference>
<accession>A0A429ZV50</accession>
<dbReference type="InterPro" id="IPR013131">
    <property type="entry name" value="Mannitol_DH_N"/>
</dbReference>
<evidence type="ECO:0000256" key="7">
    <source>
        <dbReference type="HAMAP-Rule" id="MF_00196"/>
    </source>
</evidence>
<dbReference type="PANTHER" id="PTHR30524">
    <property type="entry name" value="MANNITOL-1-PHOSPHATE 5-DEHYDROGENASE"/>
    <property type="match status" value="1"/>
</dbReference>
<comment type="caution">
    <text evidence="10">The sequence shown here is derived from an EMBL/GenBank/DDBJ whole genome shotgun (WGS) entry which is preliminary data.</text>
</comment>
<sequence>MSKPLAIQFGAGNIGRGFIGWLLKESGYDLVFADVNDQLVKEINQQQTYTVILANEAKESFTVTDVSAVNSQKQDAELTALIKQATLITTAVGPTILPLLAPSIAAGLEERKASQRPLSIIACENMIGGSEILQEAILPLLSEEGLAYVKNFVQFPNSAVDRIVPDQHNDNPLTVMVEPFYEWVVEIPPTEHELFPTVTGMKQVRDLTPYIERKLFTVNTGHAVTAYYGYMKEIASIEDAIHNDRIVYAVRSALEETGALLEKKFAFSHKEHQEYIDKIIERFKNPYISDYVVRVGRSPIRKISENDRFVRPAKQFVEAFNEVPKGLSNAIAAALLFTDPDDQEAQKLQLSIKEKGLDQTITAYTGIPPYSMLFEKVKESYELMV</sequence>
<organism evidence="10 11">
    <name type="scientific">Vagococcus salmoninarum</name>
    <dbReference type="NCBI Taxonomy" id="2739"/>
    <lineage>
        <taxon>Bacteria</taxon>
        <taxon>Bacillati</taxon>
        <taxon>Bacillota</taxon>
        <taxon>Bacilli</taxon>
        <taxon>Lactobacillales</taxon>
        <taxon>Enterococcaceae</taxon>
        <taxon>Vagococcus</taxon>
    </lineage>
</organism>
<dbReference type="InterPro" id="IPR036291">
    <property type="entry name" value="NAD(P)-bd_dom_sf"/>
</dbReference>
<keyword evidence="5 7" id="KW-0520">NAD</keyword>
<evidence type="ECO:0000313" key="10">
    <source>
        <dbReference type="EMBL" id="RST97579.1"/>
    </source>
</evidence>
<dbReference type="InterPro" id="IPR008927">
    <property type="entry name" value="6-PGluconate_DH-like_C_sf"/>
</dbReference>
<gene>
    <name evidence="7" type="primary">mtlD</name>
    <name evidence="10" type="ORF">CBF35_01755</name>
</gene>
<dbReference type="PROSITE" id="PS00974">
    <property type="entry name" value="MANNITOL_DHGENASE"/>
    <property type="match status" value="1"/>
</dbReference>
<name>A0A429ZV50_9ENTE</name>
<feature type="binding site" evidence="7">
    <location>
        <begin position="6"/>
        <end position="17"/>
    </location>
    <ligand>
        <name>NAD(+)</name>
        <dbReference type="ChEBI" id="CHEBI:57540"/>
    </ligand>
</feature>
<reference evidence="10 11" key="1">
    <citation type="submission" date="2017-05" db="EMBL/GenBank/DDBJ databases">
        <title>Vagococcus spp. assemblies.</title>
        <authorList>
            <person name="Gulvik C.A."/>
        </authorList>
    </citation>
    <scope>NUCLEOTIDE SEQUENCE [LARGE SCALE GENOMIC DNA]</scope>
    <source>
        <strain evidence="10 11">NCFB 2777</strain>
    </source>
</reference>
<dbReference type="InterPro" id="IPR000669">
    <property type="entry name" value="Mannitol_DH"/>
</dbReference>
<evidence type="ECO:0000256" key="5">
    <source>
        <dbReference type="ARBA" id="ARBA00023027"/>
    </source>
</evidence>
<dbReference type="EC" id="1.1.1.17" evidence="2 7"/>
<dbReference type="Pfam" id="PF01232">
    <property type="entry name" value="Mannitol_dh"/>
    <property type="match status" value="1"/>
</dbReference>
<dbReference type="RefSeq" id="WP_126778162.1">
    <property type="nucleotide sequence ID" value="NZ_NGJU01000002.1"/>
</dbReference>
<dbReference type="InterPro" id="IPR013118">
    <property type="entry name" value="Mannitol_DH_C"/>
</dbReference>
<evidence type="ECO:0000259" key="8">
    <source>
        <dbReference type="Pfam" id="PF01232"/>
    </source>
</evidence>
<dbReference type="PRINTS" id="PR00084">
    <property type="entry name" value="MTLDHDRGNASE"/>
</dbReference>
<keyword evidence="11" id="KW-1185">Reference proteome</keyword>
<dbReference type="InterPro" id="IPR023028">
    <property type="entry name" value="Mannitol_1_phos_5_DH"/>
</dbReference>
<dbReference type="GO" id="GO:0005829">
    <property type="term" value="C:cytosol"/>
    <property type="evidence" value="ECO:0007669"/>
    <property type="project" value="TreeGrafter"/>
</dbReference>
<dbReference type="NCBIfam" id="NF002652">
    <property type="entry name" value="PRK02318.2-5"/>
    <property type="match status" value="1"/>
</dbReference>
<dbReference type="NCBIfam" id="NF002649">
    <property type="entry name" value="PRK02318.2-1"/>
    <property type="match status" value="1"/>
</dbReference>
<dbReference type="Pfam" id="PF08125">
    <property type="entry name" value="Mannitol_dh_C"/>
    <property type="match status" value="1"/>
</dbReference>
<dbReference type="SUPFAM" id="SSF51735">
    <property type="entry name" value="NAD(P)-binding Rossmann-fold domains"/>
    <property type="match status" value="1"/>
</dbReference>
<keyword evidence="4 7" id="KW-0560">Oxidoreductase</keyword>
<evidence type="ECO:0000256" key="2">
    <source>
        <dbReference type="ARBA" id="ARBA00012939"/>
    </source>
</evidence>
<dbReference type="EMBL" id="NGJU01000002">
    <property type="protein sequence ID" value="RST97579.1"/>
    <property type="molecule type" value="Genomic_DNA"/>
</dbReference>
<dbReference type="Gene3D" id="3.40.50.720">
    <property type="entry name" value="NAD(P)-binding Rossmann-like Domain"/>
    <property type="match status" value="1"/>
</dbReference>
<dbReference type="Gene3D" id="1.10.1040.10">
    <property type="entry name" value="N-(1-d-carboxylethyl)-l-norvaline Dehydrogenase, domain 2"/>
    <property type="match status" value="1"/>
</dbReference>
<dbReference type="HAMAP" id="MF_00196">
    <property type="entry name" value="Mannitol_dehydrog"/>
    <property type="match status" value="1"/>
</dbReference>
<feature type="domain" description="Mannitol dehydrogenase N-terminal" evidence="8">
    <location>
        <begin position="6"/>
        <end position="188"/>
    </location>
</feature>
<evidence type="ECO:0000259" key="9">
    <source>
        <dbReference type="Pfam" id="PF08125"/>
    </source>
</evidence>
<dbReference type="GO" id="GO:0008926">
    <property type="term" value="F:mannitol-1-phosphate 5-dehydrogenase activity"/>
    <property type="evidence" value="ECO:0007669"/>
    <property type="project" value="UniProtKB-UniRule"/>
</dbReference>